<dbReference type="RefSeq" id="WP_311953783.1">
    <property type="nucleotide sequence ID" value="NZ_JAVLVU010000001.1"/>
</dbReference>
<dbReference type="PROSITE" id="PS00802">
    <property type="entry name" value="TRANSKETOLASE_2"/>
    <property type="match status" value="1"/>
</dbReference>
<feature type="domain" description="Transketolase-like pyrimidine-binding" evidence="11">
    <location>
        <begin position="357"/>
        <end position="529"/>
    </location>
</feature>
<evidence type="ECO:0000259" key="11">
    <source>
        <dbReference type="SMART" id="SM00861"/>
    </source>
</evidence>
<dbReference type="Proteomes" id="UP001258315">
    <property type="component" value="Unassembled WGS sequence"/>
</dbReference>
<dbReference type="PROSITE" id="PS00801">
    <property type="entry name" value="TRANSKETOLASE_1"/>
    <property type="match status" value="1"/>
</dbReference>
<dbReference type="InterPro" id="IPR029061">
    <property type="entry name" value="THDP-binding"/>
</dbReference>
<dbReference type="PANTHER" id="PTHR43522">
    <property type="entry name" value="TRANSKETOLASE"/>
    <property type="match status" value="1"/>
</dbReference>
<evidence type="ECO:0000256" key="1">
    <source>
        <dbReference type="ARBA" id="ARBA00007131"/>
    </source>
</evidence>
<name>A0ABU3H008_9SPHI</name>
<dbReference type="InterPro" id="IPR005475">
    <property type="entry name" value="Transketolase-like_Pyr-bd"/>
</dbReference>
<accession>A0ABU3H008</accession>
<evidence type="ECO:0000256" key="4">
    <source>
        <dbReference type="ARBA" id="ARBA00022679"/>
    </source>
</evidence>
<evidence type="ECO:0000256" key="3">
    <source>
        <dbReference type="ARBA" id="ARBA00013152"/>
    </source>
</evidence>
<dbReference type="PANTHER" id="PTHR43522:SF2">
    <property type="entry name" value="TRANSKETOLASE 1-RELATED"/>
    <property type="match status" value="1"/>
</dbReference>
<evidence type="ECO:0000256" key="2">
    <source>
        <dbReference type="ARBA" id="ARBA00011738"/>
    </source>
</evidence>
<dbReference type="Gene3D" id="3.40.50.920">
    <property type="match status" value="1"/>
</dbReference>
<dbReference type="NCBIfam" id="TIGR00232">
    <property type="entry name" value="tktlase_bact"/>
    <property type="match status" value="1"/>
</dbReference>
<sequence>MANNASADIEQLSINTIRFLATDMVQKANSGHPGLPLGAAPMAYVLWSKFLRFNPAEPQWPNRDRFVLSAGHGSALLYALLHLYGYDLPLDEIKKFRQLGSKTPGHPESTLTPGIEVTTGPLGQGFGNGVGMAMAADFLAAKYNKDGINLTDNYIYGIVSDGDLMEGVAAEAASLAGHLKLGKLIYLYDDNLISLDGPTNLAFTENVAERFRSYGWQTLTVEDGNDLIGIENAIREAQEEKEKPTLISVKTIIGYGSPQQGTNKVHGNALGEDNLKKTKEFFGWDPEKTFFIPDGVKEHLQGAIDRGTKLHEEWKATFDTYKQKYPDEAQLFATSQDGELPEDWDKDMPVYKLDEQLATRQASGKALEALRKNIPWLLGGSADLASSTETPGKDGSDGFQPGNYGGRNIWFGVREHGMGAILNGMASYGGTRVYGGTFLTFSDYMRGSIRLAALTKAPVTYVFTHDSIGLGEDGPTHQPVEQVSSLRLTPNLTVLRPADAYETNEAWKIAMSRLKGPVALILSRQKLPVIDQQKYAPATNVWKGGYILSEAEGGNPEVILMATGSEVHLILEAQQQLATEGIKARVVSMPSFEIFNQQDKQYQDEVLPPTLHKRLAVEAGVTLTWYKYITAEGDVIGIDTFGESGEGNAVLAHFGFTTENVV</sequence>
<dbReference type="InterPro" id="IPR055152">
    <property type="entry name" value="Transketolase-like_C_2"/>
</dbReference>
<evidence type="ECO:0000313" key="12">
    <source>
        <dbReference type="EMBL" id="MDT3405343.1"/>
    </source>
</evidence>
<dbReference type="SUPFAM" id="SSF52922">
    <property type="entry name" value="TK C-terminal domain-like"/>
    <property type="match status" value="1"/>
</dbReference>
<dbReference type="InterPro" id="IPR009014">
    <property type="entry name" value="Transketo_C/PFOR_II"/>
</dbReference>
<dbReference type="Pfam" id="PF00456">
    <property type="entry name" value="Transketolase_N"/>
    <property type="match status" value="1"/>
</dbReference>
<proteinExistence type="inferred from homology"/>
<keyword evidence="5 10" id="KW-0479">Metal-binding</keyword>
<keyword evidence="10" id="KW-0106">Calcium</keyword>
<comment type="subunit">
    <text evidence="2 10">Homodimer.</text>
</comment>
<organism evidence="12 13">
    <name type="scientific">Mucilaginibacter terrae</name>
    <dbReference type="NCBI Taxonomy" id="1955052"/>
    <lineage>
        <taxon>Bacteria</taxon>
        <taxon>Pseudomonadati</taxon>
        <taxon>Bacteroidota</taxon>
        <taxon>Sphingobacteriia</taxon>
        <taxon>Sphingobacteriales</taxon>
        <taxon>Sphingobacteriaceae</taxon>
        <taxon>Mucilaginibacter</taxon>
    </lineage>
</organism>
<gene>
    <name evidence="12" type="ORF">QE417_004415</name>
</gene>
<evidence type="ECO:0000313" key="13">
    <source>
        <dbReference type="Proteomes" id="UP001258315"/>
    </source>
</evidence>
<evidence type="ECO:0000256" key="10">
    <source>
        <dbReference type="RuleBase" id="RU004996"/>
    </source>
</evidence>
<keyword evidence="6 10" id="KW-0460">Magnesium</keyword>
<comment type="function">
    <text evidence="10">Catalyzes the transfer of a two-carbon ketol group from a ketose donor to an aldose acceptor, via a covalent intermediate with the cofactor thiamine pyrophosphate.</text>
</comment>
<dbReference type="CDD" id="cd02012">
    <property type="entry name" value="TPP_TK"/>
    <property type="match status" value="1"/>
</dbReference>
<keyword evidence="13" id="KW-1185">Reference proteome</keyword>
<evidence type="ECO:0000256" key="5">
    <source>
        <dbReference type="ARBA" id="ARBA00022723"/>
    </source>
</evidence>
<dbReference type="SUPFAM" id="SSF52518">
    <property type="entry name" value="Thiamin diphosphate-binding fold (THDP-binding)"/>
    <property type="match status" value="2"/>
</dbReference>
<evidence type="ECO:0000256" key="8">
    <source>
        <dbReference type="ARBA" id="ARBA00049473"/>
    </source>
</evidence>
<dbReference type="EC" id="2.2.1.1" evidence="3 9"/>
<keyword evidence="4 10" id="KW-0808">Transferase</keyword>
<dbReference type="InterPro" id="IPR020826">
    <property type="entry name" value="Transketolase_BS"/>
</dbReference>
<evidence type="ECO:0000256" key="6">
    <source>
        <dbReference type="ARBA" id="ARBA00022842"/>
    </source>
</evidence>
<comment type="cofactor">
    <cofactor evidence="10">
        <name>Mg(2+)</name>
        <dbReference type="ChEBI" id="CHEBI:18420"/>
    </cofactor>
    <cofactor evidence="10">
        <name>Ca(2+)</name>
        <dbReference type="ChEBI" id="CHEBI:29108"/>
    </cofactor>
    <cofactor evidence="10">
        <name>Mn(2+)</name>
        <dbReference type="ChEBI" id="CHEBI:29035"/>
    </cofactor>
    <cofactor evidence="10">
        <name>Co(2+)</name>
        <dbReference type="ChEBI" id="CHEBI:48828"/>
    </cofactor>
    <text evidence="10">Binds 1 Mg(2+) ion per subunit. Can also utilize other divalent metal cations, such as Ca(2+), Mn(2+) and Co(2+).</text>
</comment>
<comment type="cofactor">
    <cofactor evidence="10">
        <name>thiamine diphosphate</name>
        <dbReference type="ChEBI" id="CHEBI:58937"/>
    </cofactor>
    <text evidence="10">Binds 1 thiamine pyrophosphate per subunit.</text>
</comment>
<comment type="caution">
    <text evidence="12">The sequence shown here is derived from an EMBL/GenBank/DDBJ whole genome shotgun (WGS) entry which is preliminary data.</text>
</comment>
<dbReference type="Pfam" id="PF22613">
    <property type="entry name" value="Transketolase_C_1"/>
    <property type="match status" value="1"/>
</dbReference>
<comment type="similarity">
    <text evidence="1 10">Belongs to the transketolase family.</text>
</comment>
<dbReference type="Gene3D" id="3.40.50.970">
    <property type="match status" value="2"/>
</dbReference>
<dbReference type="GO" id="GO:0004802">
    <property type="term" value="F:transketolase activity"/>
    <property type="evidence" value="ECO:0007669"/>
    <property type="project" value="UniProtKB-EC"/>
</dbReference>
<dbReference type="SMART" id="SM00861">
    <property type="entry name" value="Transket_pyr"/>
    <property type="match status" value="1"/>
</dbReference>
<evidence type="ECO:0000256" key="7">
    <source>
        <dbReference type="ARBA" id="ARBA00023052"/>
    </source>
</evidence>
<keyword evidence="7 10" id="KW-0786">Thiamine pyrophosphate</keyword>
<dbReference type="InterPro" id="IPR049557">
    <property type="entry name" value="Transketolase_CS"/>
</dbReference>
<dbReference type="InterPro" id="IPR005478">
    <property type="entry name" value="Transketolase_bac-like"/>
</dbReference>
<dbReference type="InterPro" id="IPR005474">
    <property type="entry name" value="Transketolase_N"/>
</dbReference>
<dbReference type="EMBL" id="JAVLVU010000001">
    <property type="protein sequence ID" value="MDT3405343.1"/>
    <property type="molecule type" value="Genomic_DNA"/>
</dbReference>
<dbReference type="Pfam" id="PF02779">
    <property type="entry name" value="Transket_pyr"/>
    <property type="match status" value="1"/>
</dbReference>
<reference evidence="13" key="1">
    <citation type="submission" date="2023-07" db="EMBL/GenBank/DDBJ databases">
        <title>Functional and genomic diversity of the sorghum phyllosphere microbiome.</title>
        <authorList>
            <person name="Shade A."/>
        </authorList>
    </citation>
    <scope>NUCLEOTIDE SEQUENCE [LARGE SCALE GENOMIC DNA]</scope>
    <source>
        <strain evidence="13">SORGH_AS_0422</strain>
    </source>
</reference>
<dbReference type="CDD" id="cd07033">
    <property type="entry name" value="TPP_PYR_DXS_TK_like"/>
    <property type="match status" value="1"/>
</dbReference>
<dbReference type="InterPro" id="IPR033247">
    <property type="entry name" value="Transketolase_fam"/>
</dbReference>
<evidence type="ECO:0000256" key="9">
    <source>
        <dbReference type="NCBIfam" id="TIGR00232"/>
    </source>
</evidence>
<comment type="catalytic activity">
    <reaction evidence="8 10">
        <text>D-sedoheptulose 7-phosphate + D-glyceraldehyde 3-phosphate = aldehydo-D-ribose 5-phosphate + D-xylulose 5-phosphate</text>
        <dbReference type="Rhea" id="RHEA:10508"/>
        <dbReference type="ChEBI" id="CHEBI:57483"/>
        <dbReference type="ChEBI" id="CHEBI:57737"/>
        <dbReference type="ChEBI" id="CHEBI:58273"/>
        <dbReference type="ChEBI" id="CHEBI:59776"/>
        <dbReference type="EC" id="2.2.1.1"/>
    </reaction>
</comment>
<protein>
    <recommendedName>
        <fullName evidence="3 9">Transketolase</fullName>
        <ecNumber evidence="3 9">2.2.1.1</ecNumber>
    </recommendedName>
</protein>